<evidence type="ECO:0000256" key="3">
    <source>
        <dbReference type="ARBA" id="ARBA00022691"/>
    </source>
</evidence>
<dbReference type="GO" id="GO:0008168">
    <property type="term" value="F:methyltransferase activity"/>
    <property type="evidence" value="ECO:0007669"/>
    <property type="project" value="UniProtKB-KW"/>
</dbReference>
<protein>
    <submittedName>
        <fullName evidence="4">dTDP-3-amino-3,4, 6-trideoxy-alpha-D-glucopyranose</fullName>
        <ecNumber evidence="4">2.1.1.234</ecNumber>
    </submittedName>
</protein>
<evidence type="ECO:0000256" key="1">
    <source>
        <dbReference type="ARBA" id="ARBA00022603"/>
    </source>
</evidence>
<dbReference type="EMBL" id="CP036275">
    <property type="protein sequence ID" value="QDU39068.1"/>
    <property type="molecule type" value="Genomic_DNA"/>
</dbReference>
<dbReference type="InterPro" id="IPR029063">
    <property type="entry name" value="SAM-dependent_MTases_sf"/>
</dbReference>
<dbReference type="Gene3D" id="3.40.50.150">
    <property type="entry name" value="Vaccinia Virus protein VP39"/>
    <property type="match status" value="1"/>
</dbReference>
<dbReference type="Proteomes" id="UP000320496">
    <property type="component" value="Chromosome"/>
</dbReference>
<organism evidence="4 5">
    <name type="scientific">Maioricimonas rarisocia</name>
    <dbReference type="NCBI Taxonomy" id="2528026"/>
    <lineage>
        <taxon>Bacteria</taxon>
        <taxon>Pseudomonadati</taxon>
        <taxon>Planctomycetota</taxon>
        <taxon>Planctomycetia</taxon>
        <taxon>Planctomycetales</taxon>
        <taxon>Planctomycetaceae</taxon>
        <taxon>Maioricimonas</taxon>
    </lineage>
</organism>
<keyword evidence="3" id="KW-0949">S-adenosyl-L-methionine</keyword>
<dbReference type="RefSeq" id="WP_145370288.1">
    <property type="nucleotide sequence ID" value="NZ_CP036275.1"/>
</dbReference>
<dbReference type="SUPFAM" id="SSF53335">
    <property type="entry name" value="S-adenosyl-L-methionine-dependent methyltransferases"/>
    <property type="match status" value="1"/>
</dbReference>
<reference evidence="4 5" key="1">
    <citation type="submission" date="2019-02" db="EMBL/GenBank/DDBJ databases">
        <title>Deep-cultivation of Planctomycetes and their phenomic and genomic characterization uncovers novel biology.</title>
        <authorList>
            <person name="Wiegand S."/>
            <person name="Jogler M."/>
            <person name="Boedeker C."/>
            <person name="Pinto D."/>
            <person name="Vollmers J."/>
            <person name="Rivas-Marin E."/>
            <person name="Kohn T."/>
            <person name="Peeters S.H."/>
            <person name="Heuer A."/>
            <person name="Rast P."/>
            <person name="Oberbeckmann S."/>
            <person name="Bunk B."/>
            <person name="Jeske O."/>
            <person name="Meyerdierks A."/>
            <person name="Storesund J.E."/>
            <person name="Kallscheuer N."/>
            <person name="Luecker S."/>
            <person name="Lage O.M."/>
            <person name="Pohl T."/>
            <person name="Merkel B.J."/>
            <person name="Hornburger P."/>
            <person name="Mueller R.-W."/>
            <person name="Bruemmer F."/>
            <person name="Labrenz M."/>
            <person name="Spormann A.M."/>
            <person name="Op den Camp H."/>
            <person name="Overmann J."/>
            <person name="Amann R."/>
            <person name="Jetten M.S.M."/>
            <person name="Mascher T."/>
            <person name="Medema M.H."/>
            <person name="Devos D.P."/>
            <person name="Kaster A.-K."/>
            <person name="Ovreas L."/>
            <person name="Rohde M."/>
            <person name="Galperin M.Y."/>
            <person name="Jogler C."/>
        </authorList>
    </citation>
    <scope>NUCLEOTIDE SEQUENCE [LARGE SCALE GENOMIC DNA]</scope>
    <source>
        <strain evidence="4 5">Mal4</strain>
    </source>
</reference>
<dbReference type="PANTHER" id="PTHR43464">
    <property type="entry name" value="METHYLTRANSFERASE"/>
    <property type="match status" value="1"/>
</dbReference>
<dbReference type="Gene3D" id="2.20.130.10">
    <property type="entry name" value="CAC2371-like domains"/>
    <property type="match status" value="1"/>
</dbReference>
<dbReference type="Pfam" id="PF13489">
    <property type="entry name" value="Methyltransf_23"/>
    <property type="match status" value="1"/>
</dbReference>
<keyword evidence="2 4" id="KW-0808">Transferase</keyword>
<dbReference type="CDD" id="cd02440">
    <property type="entry name" value="AdoMet_MTases"/>
    <property type="match status" value="1"/>
</dbReference>
<name>A0A517Z9A9_9PLAN</name>
<proteinExistence type="predicted"/>
<keyword evidence="5" id="KW-1185">Reference proteome</keyword>
<keyword evidence="1 4" id="KW-0489">Methyltransferase</keyword>
<evidence type="ECO:0000256" key="2">
    <source>
        <dbReference type="ARBA" id="ARBA00022679"/>
    </source>
</evidence>
<accession>A0A517Z9A9</accession>
<dbReference type="GO" id="GO:0032259">
    <property type="term" value="P:methylation"/>
    <property type="evidence" value="ECO:0007669"/>
    <property type="project" value="UniProtKB-KW"/>
</dbReference>
<evidence type="ECO:0000313" key="5">
    <source>
        <dbReference type="Proteomes" id="UP000320496"/>
    </source>
</evidence>
<dbReference type="KEGG" id="mri:Mal4_34030"/>
<dbReference type="EC" id="2.1.1.234" evidence="4"/>
<dbReference type="OrthoDB" id="9791837at2"/>
<dbReference type="AlphaFoldDB" id="A0A517Z9A9"/>
<evidence type="ECO:0000313" key="4">
    <source>
        <dbReference type="EMBL" id="QDU39068.1"/>
    </source>
</evidence>
<dbReference type="PANTHER" id="PTHR43464:SF19">
    <property type="entry name" value="UBIQUINONE BIOSYNTHESIS O-METHYLTRANSFERASE, MITOCHONDRIAL"/>
    <property type="match status" value="1"/>
</dbReference>
<gene>
    <name evidence="4" type="primary">desVI</name>
    <name evidence="4" type="ORF">Mal4_34030</name>
</gene>
<sequence length="248" mass="27333">MGSPSGTGGSAYGPDLAFIHDDGFRSFAEGVAPGITELLVSRSIESGTVVDLGCGTGILARYLVDAGYDVVGVDISPAMIELARRRVPQARFHVASFRSFPVPKCKAVTALGEVFAYQFDAATRSRSLQSLFRKVHASLSPGGLLLFDLPEVGLDTNRPPTWSEGDGWACLVRFERDDDREQLVRHIVSFRRDGTLYRRSEETHRVQLYRASEVAGQLRAVGFRVRTSRRIGSFEMLPHRVAFVARKS</sequence>